<evidence type="ECO:0000256" key="4">
    <source>
        <dbReference type="ARBA" id="ARBA00022837"/>
    </source>
</evidence>
<dbReference type="GO" id="GO:0003779">
    <property type="term" value="F:actin binding"/>
    <property type="evidence" value="ECO:0007669"/>
    <property type="project" value="UniProtKB-KW"/>
</dbReference>
<dbReference type="FunFam" id="1.20.58.60:FF:000004">
    <property type="entry name" value="Actinin alpha 1"/>
    <property type="match status" value="1"/>
</dbReference>
<evidence type="ECO:0000259" key="10">
    <source>
        <dbReference type="PROSITE" id="PS50021"/>
    </source>
</evidence>
<dbReference type="CTD" id="31166"/>
<dbReference type="Gene3D" id="1.20.58.60">
    <property type="match status" value="4"/>
</dbReference>
<dbReference type="Pfam" id="PF08726">
    <property type="entry name" value="EFhand_Ca_insen"/>
    <property type="match status" value="1"/>
</dbReference>
<dbReference type="CDD" id="cd00176">
    <property type="entry name" value="SPEC"/>
    <property type="match status" value="3"/>
</dbReference>
<dbReference type="InterPro" id="IPR002017">
    <property type="entry name" value="Spectrin_repeat"/>
</dbReference>
<evidence type="ECO:0000259" key="11">
    <source>
        <dbReference type="PROSITE" id="PS50222"/>
    </source>
</evidence>
<evidence type="ECO:0000256" key="5">
    <source>
        <dbReference type="ARBA" id="ARBA00023203"/>
    </source>
</evidence>
<dbReference type="FunFam" id="1.10.418.10:FF:000001">
    <property type="entry name" value="Actinin alpha 1"/>
    <property type="match status" value="1"/>
</dbReference>
<protein>
    <recommendedName>
        <fullName evidence="8">Alpha-actinin, sarcomeric</fullName>
    </recommendedName>
    <alternativeName>
        <fullName evidence="7">F-actin cross-linking protein</fullName>
    </alternativeName>
</protein>
<feature type="coiled-coil region" evidence="9">
    <location>
        <begin position="273"/>
        <end position="300"/>
    </location>
</feature>
<evidence type="ECO:0000256" key="8">
    <source>
        <dbReference type="ARBA" id="ARBA00067262"/>
    </source>
</evidence>
<comment type="similarity">
    <text evidence="1">Belongs to the alpha-actinin family.</text>
</comment>
<dbReference type="InterPro" id="IPR002048">
    <property type="entry name" value="EF_hand_dom"/>
</dbReference>
<dbReference type="InterPro" id="IPR018247">
    <property type="entry name" value="EF_Hand_1_Ca_BS"/>
</dbReference>
<proteinExistence type="inferred from homology"/>
<feature type="domain" description="Calponin-homology (CH)" evidence="10">
    <location>
        <begin position="39"/>
        <end position="143"/>
    </location>
</feature>
<evidence type="ECO:0000256" key="6">
    <source>
        <dbReference type="ARBA" id="ARBA00037076"/>
    </source>
</evidence>
<evidence type="ECO:0000256" key="9">
    <source>
        <dbReference type="SAM" id="Coils"/>
    </source>
</evidence>
<gene>
    <name evidence="12" type="primary">LOC106121667</name>
</gene>
<keyword evidence="4" id="KW-0106">Calcium</keyword>
<dbReference type="FunFam" id="1.20.58.60:FF:000005">
    <property type="entry name" value="Actinin alpha 1"/>
    <property type="match status" value="1"/>
</dbReference>
<sequence length="900" mass="103942">MMMDNGVITNNYDGVYGDGYMEQEEEWEREGLLDPAWEKQQKKTFTAWCNSHLRKAGTGIENIDEDFRNGLKLMLLLEVISGETLPKPDRGKMRFHKIANVNKALDFIASKGVKLVSIGAEEIVDGNLKMTLGMIWTIILRFAIQDISVEEMTAKEGLLLWCQRKTAPYKNVNVQNFHLSFKDGLAFCALIHRHRPDLIDYSKLSKDNPLENLNTAFDVAEKYLDIPRMLDPDDLINTPKPDERAIMTYVSCYYHAFQGAQQAETAANRICKVLKVNQENERLMEEYERLASDLLEWIRRTMPWLNSRQTDNSLAGCQKKLEDYRTYRRKHKPPRVEQKAKLETNFNTLQTKLRLSNRPAYMPTEGKMVSDIAQAWKGLEIAEKAFEEWLLSEMMRLERLEYLAQKFKHKADIHEDWTRGKEEMLQSQDFRQCKLYDIKALKKKHEAFESDLAAHQDRVEQIAAIAQELNTLEYHEVGAVNARCQRICSQWDRLGALTQRRRLALDDAERLLEQIDLLHLEFAKRAAPFNNWLDGTREDLVDMFIVHTIEEISGLMDAHARFKATLGEADKEYQAIVNLVHQVESIVKQHQIPGGLENPYTTLTAHELNRKWSEVRQLVPQRDGTLAAELRKQQNNETLRRQFAEQANAVGPWIERQMDAVTAIGMGLQGSLEDQLRRLREYEAGVYAYKPHIEELERIHQAVQEGMIFENRYSQYTMETLRVGWEQLLTSINRTINEVENQILTRDSKGITHEQLNEFRASFNHFDKNRTGRLAPEELKSCLVSLGYSIGKDRQGELDFQRILAVVDPNNTGYVSFDAFLDFMTRESTDTDTAEQVIDSFRILAGDKPYITAEELRRELPPDQAEYCVARMPAYRASGAPPGALDYMAFSTALYGETDL</sequence>
<dbReference type="KEGG" id="pxu:106121667"/>
<dbReference type="PROSITE" id="PS50222">
    <property type="entry name" value="EF_HAND_2"/>
    <property type="match status" value="2"/>
</dbReference>
<dbReference type="PROSITE" id="PS00018">
    <property type="entry name" value="EF_HAND_1"/>
    <property type="match status" value="1"/>
</dbReference>
<feature type="domain" description="EF-hand" evidence="11">
    <location>
        <begin position="754"/>
        <end position="789"/>
    </location>
</feature>
<dbReference type="FunFam" id="1.10.238.10:FF:000148">
    <property type="entry name" value="alpha-actinin, sarcomeric isoform X2"/>
    <property type="match status" value="1"/>
</dbReference>
<dbReference type="FunFam" id="1.10.418.10:FF:000005">
    <property type="entry name" value="Actinin alpha 4"/>
    <property type="match status" value="1"/>
</dbReference>
<dbReference type="PANTHER" id="PTHR11915">
    <property type="entry name" value="SPECTRIN/FILAMIN RELATED CYTOSKELETAL PROTEIN"/>
    <property type="match status" value="1"/>
</dbReference>
<dbReference type="CDD" id="cd00051">
    <property type="entry name" value="EFh"/>
    <property type="match status" value="1"/>
</dbReference>
<dbReference type="InterPro" id="IPR001715">
    <property type="entry name" value="CH_dom"/>
</dbReference>
<dbReference type="SUPFAM" id="SSF47576">
    <property type="entry name" value="Calponin-homology domain, CH-domain"/>
    <property type="match status" value="1"/>
</dbReference>
<organism evidence="12">
    <name type="scientific">Papilio xuthus</name>
    <name type="common">Asian swallowtail butterfly</name>
    <dbReference type="NCBI Taxonomy" id="66420"/>
    <lineage>
        <taxon>Eukaryota</taxon>
        <taxon>Metazoa</taxon>
        <taxon>Ecdysozoa</taxon>
        <taxon>Arthropoda</taxon>
        <taxon>Hexapoda</taxon>
        <taxon>Insecta</taxon>
        <taxon>Pterygota</taxon>
        <taxon>Neoptera</taxon>
        <taxon>Endopterygota</taxon>
        <taxon>Lepidoptera</taxon>
        <taxon>Glossata</taxon>
        <taxon>Ditrysia</taxon>
        <taxon>Papilionoidea</taxon>
        <taxon>Papilionidae</taxon>
        <taxon>Papilioninae</taxon>
        <taxon>Papilio</taxon>
    </lineage>
</organism>
<dbReference type="SMART" id="SM00054">
    <property type="entry name" value="EFh"/>
    <property type="match status" value="2"/>
</dbReference>
<dbReference type="GO" id="GO:0005737">
    <property type="term" value="C:cytoplasm"/>
    <property type="evidence" value="ECO:0007669"/>
    <property type="project" value="UniProtKB-ARBA"/>
</dbReference>
<dbReference type="InterPro" id="IPR014837">
    <property type="entry name" value="EF-hand_Ca_insen"/>
</dbReference>
<dbReference type="SMART" id="SM00033">
    <property type="entry name" value="CH"/>
    <property type="match status" value="2"/>
</dbReference>
<accession>A0AAJ6ZHT6</accession>
<dbReference type="Gene3D" id="1.10.418.10">
    <property type="entry name" value="Calponin-like domain"/>
    <property type="match status" value="2"/>
</dbReference>
<dbReference type="FunFam" id="1.20.58.60:FF:000003">
    <property type="entry name" value="Actinin, alpha 1"/>
    <property type="match status" value="1"/>
</dbReference>
<dbReference type="GO" id="GO:0044877">
    <property type="term" value="F:protein-containing complex binding"/>
    <property type="evidence" value="ECO:0007669"/>
    <property type="project" value="UniProtKB-ARBA"/>
</dbReference>
<dbReference type="FunFam" id="1.10.238.10:FF:000004">
    <property type="entry name" value="Actinin alpha 1"/>
    <property type="match status" value="1"/>
</dbReference>
<dbReference type="PROSITE" id="PS00019">
    <property type="entry name" value="ACTININ_1"/>
    <property type="match status" value="1"/>
</dbReference>
<dbReference type="InterPro" id="IPR001589">
    <property type="entry name" value="Actinin_actin-bd_CS"/>
</dbReference>
<dbReference type="GO" id="GO:0005509">
    <property type="term" value="F:calcium ion binding"/>
    <property type="evidence" value="ECO:0007669"/>
    <property type="project" value="InterPro"/>
</dbReference>
<name>A0AAJ6ZHT6_PAPXU</name>
<dbReference type="SUPFAM" id="SSF47473">
    <property type="entry name" value="EF-hand"/>
    <property type="match status" value="1"/>
</dbReference>
<evidence type="ECO:0000256" key="1">
    <source>
        <dbReference type="ARBA" id="ARBA00010255"/>
    </source>
</evidence>
<dbReference type="CDD" id="cd21216">
    <property type="entry name" value="CH_ACTN_rpt2"/>
    <property type="match status" value="1"/>
</dbReference>
<dbReference type="SMART" id="SM01184">
    <property type="entry name" value="efhand_Ca_insen"/>
    <property type="match status" value="1"/>
</dbReference>
<dbReference type="InterPro" id="IPR036872">
    <property type="entry name" value="CH_dom_sf"/>
</dbReference>
<dbReference type="CDD" id="cd21214">
    <property type="entry name" value="CH_ACTN_rpt1"/>
    <property type="match status" value="1"/>
</dbReference>
<keyword evidence="2" id="KW-0479">Metal-binding</keyword>
<dbReference type="PROSITE" id="PS50021">
    <property type="entry name" value="CH"/>
    <property type="match status" value="2"/>
</dbReference>
<keyword evidence="9" id="KW-0175">Coiled coil</keyword>
<dbReference type="Gene3D" id="1.10.238.10">
    <property type="entry name" value="EF-hand"/>
    <property type="match status" value="2"/>
</dbReference>
<keyword evidence="3" id="KW-0677">Repeat</keyword>
<dbReference type="InterPro" id="IPR018159">
    <property type="entry name" value="Spectrin/alpha-actinin"/>
</dbReference>
<evidence type="ECO:0000256" key="7">
    <source>
        <dbReference type="ARBA" id="ARBA00043249"/>
    </source>
</evidence>
<keyword evidence="5" id="KW-0009">Actin-binding</keyword>
<dbReference type="SUPFAM" id="SSF46966">
    <property type="entry name" value="Spectrin repeat"/>
    <property type="match status" value="4"/>
</dbReference>
<evidence type="ECO:0000313" key="12">
    <source>
        <dbReference type="RefSeq" id="XP_013172856.1"/>
    </source>
</evidence>
<dbReference type="Pfam" id="PF13499">
    <property type="entry name" value="EF-hand_7"/>
    <property type="match status" value="1"/>
</dbReference>
<evidence type="ECO:0000256" key="2">
    <source>
        <dbReference type="ARBA" id="ARBA00022723"/>
    </source>
</evidence>
<dbReference type="GeneID" id="106121667"/>
<dbReference type="PROSITE" id="PS00020">
    <property type="entry name" value="ACTININ_2"/>
    <property type="match status" value="1"/>
</dbReference>
<dbReference type="Pfam" id="PF00307">
    <property type="entry name" value="CH"/>
    <property type="match status" value="2"/>
</dbReference>
<dbReference type="SMART" id="SM00150">
    <property type="entry name" value="SPEC"/>
    <property type="match status" value="4"/>
</dbReference>
<dbReference type="Pfam" id="PF00435">
    <property type="entry name" value="Spectrin"/>
    <property type="match status" value="4"/>
</dbReference>
<dbReference type="Proteomes" id="UP000694872">
    <property type="component" value="Unplaced"/>
</dbReference>
<dbReference type="RefSeq" id="XP_013172856.1">
    <property type="nucleotide sequence ID" value="XM_013317402.1"/>
</dbReference>
<comment type="function">
    <text evidence="6">F-actin cross-linking protein which is thought to anchor actin to a variety of intracellular structures. This is a bundling protein.</text>
</comment>
<dbReference type="InterPro" id="IPR011992">
    <property type="entry name" value="EF-hand-dom_pair"/>
</dbReference>
<feature type="domain" description="EF-hand" evidence="11">
    <location>
        <begin position="795"/>
        <end position="830"/>
    </location>
</feature>
<feature type="domain" description="Calponin-homology (CH)" evidence="10">
    <location>
        <begin position="152"/>
        <end position="258"/>
    </location>
</feature>
<evidence type="ECO:0000256" key="3">
    <source>
        <dbReference type="ARBA" id="ARBA00022737"/>
    </source>
</evidence>
<dbReference type="FunFam" id="1.20.58.60:FF:000002">
    <property type="entry name" value="Actinin, alpha 1"/>
    <property type="match status" value="1"/>
</dbReference>
<reference evidence="12" key="1">
    <citation type="submission" date="2025-08" db="UniProtKB">
        <authorList>
            <consortium name="RefSeq"/>
        </authorList>
    </citation>
    <scope>IDENTIFICATION</scope>
</reference>
<dbReference type="AlphaFoldDB" id="A0AAJ6ZHT6"/>